<comment type="caution">
    <text evidence="5">The sequence shown here is derived from an EMBL/GenBank/DDBJ whole genome shotgun (WGS) entry which is preliminary data.</text>
</comment>
<keyword evidence="1" id="KW-0245">EGF-like domain</keyword>
<dbReference type="PROSITE" id="PS50026">
    <property type="entry name" value="EGF_3"/>
    <property type="match status" value="1"/>
</dbReference>
<dbReference type="Gene3D" id="2.10.25.10">
    <property type="entry name" value="Laminin"/>
    <property type="match status" value="1"/>
</dbReference>
<keyword evidence="6" id="KW-1185">Reference proteome</keyword>
<dbReference type="Proteomes" id="UP001159427">
    <property type="component" value="Unassembled WGS sequence"/>
</dbReference>
<dbReference type="Pfam" id="PF00024">
    <property type="entry name" value="PAN_1"/>
    <property type="match status" value="1"/>
</dbReference>
<feature type="signal peptide" evidence="2">
    <location>
        <begin position="1"/>
        <end position="15"/>
    </location>
</feature>
<reference evidence="5 6" key="1">
    <citation type="submission" date="2022-05" db="EMBL/GenBank/DDBJ databases">
        <authorList>
            <consortium name="Genoscope - CEA"/>
            <person name="William W."/>
        </authorList>
    </citation>
    <scope>NUCLEOTIDE SEQUENCE [LARGE SCALE GENOMIC DNA]</scope>
</reference>
<gene>
    <name evidence="5" type="ORF">PEVE_00000534</name>
</gene>
<keyword evidence="1" id="KW-1015">Disulfide bond</keyword>
<dbReference type="InterPro" id="IPR014716">
    <property type="entry name" value="Fibrinogen_a/b/g_C_1"/>
</dbReference>
<name>A0ABN8LPJ0_9CNID</name>
<evidence type="ECO:0000313" key="5">
    <source>
        <dbReference type="EMBL" id="CAH3018971.1"/>
    </source>
</evidence>
<comment type="caution">
    <text evidence="1">Lacks conserved residue(s) required for the propagation of feature annotation.</text>
</comment>
<dbReference type="Gene3D" id="3.90.215.10">
    <property type="entry name" value="Gamma Fibrinogen, chain A, domain 1"/>
    <property type="match status" value="1"/>
</dbReference>
<dbReference type="InterPro" id="IPR003609">
    <property type="entry name" value="Pan_app"/>
</dbReference>
<protein>
    <submittedName>
        <fullName evidence="5">Uncharacterized protein</fullName>
    </submittedName>
</protein>
<dbReference type="SUPFAM" id="SSF57196">
    <property type="entry name" value="EGF/Laminin"/>
    <property type="match status" value="1"/>
</dbReference>
<sequence length="392" mass="43804">MILTLLLIFWKLTEAESHCSLGKCQTYGLDINGDAMENSELVGHVFHESATMNPIQCHLWCVDDCRCLSFNYKENNERKACELNEGSHYTNESSLKHSPGSRYYNLRREFSQKKHHATSCDGDVTCVNGCCKNNPCQNGGTCAEICEPTNVRYNCSCPAKFIGRHCEKRKSCQAYRAAGETSSGLYTITDDSDLSFQVFCDFGSEPGFAWSLIQSFSLSKKDIFGASIADGTLHFDEIVFFDYDDDSAISGDHPNWQAYLISPANLAWLGTHSTHWRATCRYDTDGVVYTDYMKTSLANFNILSPQTQSGTCHQFEFMNIRGNECLNCTAPLWYEKDESSLHTDSDKNICEFNGKTGAVYNEDNFGGYGAVNPLHRCSSGPNATTQVWLGGQ</sequence>
<dbReference type="InterPro" id="IPR036056">
    <property type="entry name" value="Fibrinogen-like_C"/>
</dbReference>
<dbReference type="CDD" id="cd00054">
    <property type="entry name" value="EGF_CA"/>
    <property type="match status" value="1"/>
</dbReference>
<feature type="chain" id="PRO_5047398194" evidence="2">
    <location>
        <begin position="16"/>
        <end position="392"/>
    </location>
</feature>
<evidence type="ECO:0000256" key="2">
    <source>
        <dbReference type="SAM" id="SignalP"/>
    </source>
</evidence>
<evidence type="ECO:0000256" key="1">
    <source>
        <dbReference type="PROSITE-ProRule" id="PRU00076"/>
    </source>
</evidence>
<feature type="disulfide bond" evidence="1">
    <location>
        <begin position="157"/>
        <end position="166"/>
    </location>
</feature>
<dbReference type="InterPro" id="IPR000742">
    <property type="entry name" value="EGF"/>
</dbReference>
<dbReference type="PROSITE" id="PS00022">
    <property type="entry name" value="EGF_1"/>
    <property type="match status" value="1"/>
</dbReference>
<keyword evidence="2" id="KW-0732">Signal</keyword>
<feature type="domain" description="EGF-like" evidence="3">
    <location>
        <begin position="131"/>
        <end position="167"/>
    </location>
</feature>
<organism evidence="5 6">
    <name type="scientific">Porites evermanni</name>
    <dbReference type="NCBI Taxonomy" id="104178"/>
    <lineage>
        <taxon>Eukaryota</taxon>
        <taxon>Metazoa</taxon>
        <taxon>Cnidaria</taxon>
        <taxon>Anthozoa</taxon>
        <taxon>Hexacorallia</taxon>
        <taxon>Scleractinia</taxon>
        <taxon>Fungiina</taxon>
        <taxon>Poritidae</taxon>
        <taxon>Porites</taxon>
    </lineage>
</organism>
<feature type="domain" description="Apple" evidence="4">
    <location>
        <begin position="24"/>
        <end position="108"/>
    </location>
</feature>
<dbReference type="EMBL" id="CALNXI010000102">
    <property type="protein sequence ID" value="CAH3018971.1"/>
    <property type="molecule type" value="Genomic_DNA"/>
</dbReference>
<evidence type="ECO:0000259" key="3">
    <source>
        <dbReference type="PROSITE" id="PS50026"/>
    </source>
</evidence>
<evidence type="ECO:0000313" key="6">
    <source>
        <dbReference type="Proteomes" id="UP001159427"/>
    </source>
</evidence>
<accession>A0ABN8LPJ0</accession>
<dbReference type="SUPFAM" id="SSF56496">
    <property type="entry name" value="Fibrinogen C-terminal domain-like"/>
    <property type="match status" value="1"/>
</dbReference>
<proteinExistence type="predicted"/>
<dbReference type="PROSITE" id="PS50948">
    <property type="entry name" value="PAN"/>
    <property type="match status" value="1"/>
</dbReference>
<evidence type="ECO:0000259" key="4">
    <source>
        <dbReference type="PROSITE" id="PS50948"/>
    </source>
</evidence>